<dbReference type="PANTHER" id="PTHR36766">
    <property type="entry name" value="PLANT BROAD-SPECTRUM MILDEW RESISTANCE PROTEIN RPW8"/>
    <property type="match status" value="1"/>
</dbReference>
<dbReference type="SUPFAM" id="SSF52058">
    <property type="entry name" value="L domain-like"/>
    <property type="match status" value="1"/>
</dbReference>
<dbReference type="InterPro" id="IPR032675">
    <property type="entry name" value="LRR_dom_sf"/>
</dbReference>
<dbReference type="InterPro" id="IPR027417">
    <property type="entry name" value="P-loop_NTPase"/>
</dbReference>
<evidence type="ECO:0000259" key="5">
    <source>
        <dbReference type="Pfam" id="PF25019"/>
    </source>
</evidence>
<dbReference type="RefSeq" id="XP_010271394.1">
    <property type="nucleotide sequence ID" value="XM_010273092.1"/>
</dbReference>
<feature type="domain" description="NB-ARC" evidence="3">
    <location>
        <begin position="1"/>
        <end position="84"/>
    </location>
</feature>
<accession>A0A1U8B5D7</accession>
<sequence>MGGIGKTTLAQIVYNDPTVENHFHLRAWVCASEDFDVKRLTKQVIESITYNHCELDFIESLQVRLRKILKGRRLLLVLDDLGSDHDEDCWLLFKQQAFSNGKPHEHPNLEAIGRKIVEKCKGLPLAIKTLAGYVNHGKIPSDLFEELRFLRVLDLSWTDLKRIPDSICELKHLRYLDLSATRISVLPESMCNLFNLQILRLIHCYKLRKLLENMRSLINLQYLFVSGDFGLKERSLIQETRTLVVLKQPRGIGRLTYLKTLPYFVVGQDDGFMLGELKTLQHLHGKLSISKLENVTDMLQAKEANLKEKKRLNELEFQWSDVIGNLQDGGDTDAVLESLQPHTGLKGLTIRSYPGISFPNWMMMGLVLQWCSLRRRKCPQCLKILTSAVAYN</sequence>
<dbReference type="GO" id="GO:0043531">
    <property type="term" value="F:ADP binding"/>
    <property type="evidence" value="ECO:0007669"/>
    <property type="project" value="InterPro"/>
</dbReference>
<dbReference type="SUPFAM" id="SSF52540">
    <property type="entry name" value="P-loop containing nucleoside triphosphate hydrolases"/>
    <property type="match status" value="1"/>
</dbReference>
<dbReference type="Gene3D" id="3.40.50.300">
    <property type="entry name" value="P-loop containing nucleotide triphosphate hydrolases"/>
    <property type="match status" value="1"/>
</dbReference>
<evidence type="ECO:0000313" key="6">
    <source>
        <dbReference type="Proteomes" id="UP000189703"/>
    </source>
</evidence>
<dbReference type="Pfam" id="PF25019">
    <property type="entry name" value="LRR_R13L1-DRL21"/>
    <property type="match status" value="1"/>
</dbReference>
<evidence type="ECO:0000256" key="1">
    <source>
        <dbReference type="ARBA" id="ARBA00022614"/>
    </source>
</evidence>
<proteinExistence type="predicted"/>
<feature type="domain" description="Disease resistance R13L4/SHOC-2-like LRR" evidence="4">
    <location>
        <begin position="137"/>
        <end position="227"/>
    </location>
</feature>
<dbReference type="GO" id="GO:0006952">
    <property type="term" value="P:defense response"/>
    <property type="evidence" value="ECO:0007669"/>
    <property type="project" value="UniProtKB-KW"/>
</dbReference>
<evidence type="ECO:0000259" key="4">
    <source>
        <dbReference type="Pfam" id="PF23598"/>
    </source>
</evidence>
<dbReference type="KEGG" id="nnu:104607452"/>
<dbReference type="Pfam" id="PF00931">
    <property type="entry name" value="NB-ARC"/>
    <property type="match status" value="1"/>
</dbReference>
<dbReference type="Pfam" id="PF23598">
    <property type="entry name" value="LRR_14"/>
    <property type="match status" value="1"/>
</dbReference>
<dbReference type="eggNOG" id="KOG4658">
    <property type="taxonomic scope" value="Eukaryota"/>
</dbReference>
<evidence type="ECO:0000313" key="7">
    <source>
        <dbReference type="RefSeq" id="XP_010271394.1"/>
    </source>
</evidence>
<dbReference type="PANTHER" id="PTHR36766:SF40">
    <property type="entry name" value="DISEASE RESISTANCE PROTEIN RGA3"/>
    <property type="match status" value="1"/>
</dbReference>
<protein>
    <submittedName>
        <fullName evidence="7">Disease resistance protein RGA3</fullName>
    </submittedName>
</protein>
<dbReference type="AlphaFoldDB" id="A0A1U8B5D7"/>
<organism evidence="6 7">
    <name type="scientific">Nelumbo nucifera</name>
    <name type="common">Sacred lotus</name>
    <dbReference type="NCBI Taxonomy" id="4432"/>
    <lineage>
        <taxon>Eukaryota</taxon>
        <taxon>Viridiplantae</taxon>
        <taxon>Streptophyta</taxon>
        <taxon>Embryophyta</taxon>
        <taxon>Tracheophyta</taxon>
        <taxon>Spermatophyta</taxon>
        <taxon>Magnoliopsida</taxon>
        <taxon>Proteales</taxon>
        <taxon>Nelumbonaceae</taxon>
        <taxon>Nelumbo</taxon>
    </lineage>
</organism>
<keyword evidence="1" id="KW-0433">Leucine-rich repeat</keyword>
<dbReference type="InterPro" id="IPR056789">
    <property type="entry name" value="LRR_R13L1-DRL21"/>
</dbReference>
<feature type="domain" description="R13L1/DRL21-like LRR repeat region" evidence="5">
    <location>
        <begin position="274"/>
        <end position="382"/>
    </location>
</feature>
<reference evidence="7" key="1">
    <citation type="submission" date="2025-08" db="UniProtKB">
        <authorList>
            <consortium name="RefSeq"/>
        </authorList>
    </citation>
    <scope>IDENTIFICATION</scope>
</reference>
<gene>
    <name evidence="7" type="primary">LOC104607452</name>
</gene>
<keyword evidence="2" id="KW-0677">Repeat</keyword>
<dbReference type="OrthoDB" id="1194510at2759"/>
<evidence type="ECO:0000259" key="3">
    <source>
        <dbReference type="Pfam" id="PF00931"/>
    </source>
</evidence>
<dbReference type="Gene3D" id="3.80.10.10">
    <property type="entry name" value="Ribonuclease Inhibitor"/>
    <property type="match status" value="1"/>
</dbReference>
<name>A0A1U8B5D7_NELNU</name>
<dbReference type="GeneID" id="104607452"/>
<keyword evidence="6" id="KW-1185">Reference proteome</keyword>
<evidence type="ECO:0000256" key="2">
    <source>
        <dbReference type="ARBA" id="ARBA00022737"/>
    </source>
</evidence>
<dbReference type="InterPro" id="IPR002182">
    <property type="entry name" value="NB-ARC"/>
</dbReference>
<dbReference type="Proteomes" id="UP000189703">
    <property type="component" value="Unplaced"/>
</dbReference>
<dbReference type="InterPro" id="IPR055414">
    <property type="entry name" value="LRR_R13L4/SHOC2-like"/>
</dbReference>
<dbReference type="OMA" id="ERMPIEM"/>